<keyword evidence="1" id="KW-0472">Membrane</keyword>
<evidence type="ECO:0000256" key="2">
    <source>
        <dbReference type="SAM" id="SignalP"/>
    </source>
</evidence>
<keyword evidence="4" id="KW-1185">Reference proteome</keyword>
<dbReference type="PANTHER" id="PTHR33512:SF7">
    <property type="entry name" value="LEGUME LECTIN DOMAIN-CONTAINING PROTEIN"/>
    <property type="match status" value="1"/>
</dbReference>
<proteinExistence type="predicted"/>
<dbReference type="InterPro" id="IPR010605">
    <property type="entry name" value="DUF1191"/>
</dbReference>
<evidence type="ECO:0000256" key="1">
    <source>
        <dbReference type="SAM" id="Phobius"/>
    </source>
</evidence>
<sequence>MKRLSWFIFQIMSYAFIWSYVEASEERYTQESLNSLLYDYAIKSLRRPRTGVLYNVSLPYNLSGMEVSIIRLRTHRLWKNGVKFSSFEIPPRLLPRPFTNRVDLVYQNLGNWSSFYYNVPNYTFVAPVIGFLAYDSNTSSINHELLDLNLSWDNPVIIRFPNVSFDVRMKCVRFTTNGTLEFTNLSEKNSCTGRSLGHFSIVVPYEPTKKEKKRVIKWWMIAIAAGYVGLLLIFVCGIVGYKLFKWQRVKKMEKESEISEGLDTVWVGESRMPSAPGTRTEPVLENSYVP</sequence>
<keyword evidence="1" id="KW-1133">Transmembrane helix</keyword>
<reference evidence="4" key="1">
    <citation type="journal article" date="2018" name="Gigascience">
        <title>Genome assembly of the Pink Ipe (Handroanthus impetiginosus, Bignoniaceae), a highly valued, ecologically keystone Neotropical timber forest tree.</title>
        <authorList>
            <person name="Silva-Junior O.B."/>
            <person name="Grattapaglia D."/>
            <person name="Novaes E."/>
            <person name="Collevatti R.G."/>
        </authorList>
    </citation>
    <scope>NUCLEOTIDE SEQUENCE [LARGE SCALE GENOMIC DNA]</scope>
    <source>
        <strain evidence="4">cv. UFG-1</strain>
    </source>
</reference>
<gene>
    <name evidence="3" type="ORF">CDL12_00691</name>
</gene>
<dbReference type="STRING" id="429701.A0A2G9I9W9"/>
<comment type="caution">
    <text evidence="3">The sequence shown here is derived from an EMBL/GenBank/DDBJ whole genome shotgun (WGS) entry which is preliminary data.</text>
</comment>
<dbReference type="GO" id="GO:0016020">
    <property type="term" value="C:membrane"/>
    <property type="evidence" value="ECO:0007669"/>
    <property type="project" value="TreeGrafter"/>
</dbReference>
<feature type="transmembrane region" description="Helical" evidence="1">
    <location>
        <begin position="218"/>
        <end position="244"/>
    </location>
</feature>
<evidence type="ECO:0000313" key="4">
    <source>
        <dbReference type="Proteomes" id="UP000231279"/>
    </source>
</evidence>
<dbReference type="Pfam" id="PF06697">
    <property type="entry name" value="DUF1191"/>
    <property type="match status" value="1"/>
</dbReference>
<feature type="chain" id="PRO_5013775764" description="Non-specific serine/threonine protein kinase" evidence="2">
    <location>
        <begin position="24"/>
        <end position="290"/>
    </location>
</feature>
<feature type="signal peptide" evidence="2">
    <location>
        <begin position="1"/>
        <end position="23"/>
    </location>
</feature>
<keyword evidence="1" id="KW-0812">Transmembrane</keyword>
<accession>A0A2G9I9W9</accession>
<protein>
    <recommendedName>
        <fullName evidence="5">Non-specific serine/threonine protein kinase</fullName>
    </recommendedName>
</protein>
<evidence type="ECO:0008006" key="5">
    <source>
        <dbReference type="Google" id="ProtNLM"/>
    </source>
</evidence>
<organism evidence="3 4">
    <name type="scientific">Handroanthus impetiginosus</name>
    <dbReference type="NCBI Taxonomy" id="429701"/>
    <lineage>
        <taxon>Eukaryota</taxon>
        <taxon>Viridiplantae</taxon>
        <taxon>Streptophyta</taxon>
        <taxon>Embryophyta</taxon>
        <taxon>Tracheophyta</taxon>
        <taxon>Spermatophyta</taxon>
        <taxon>Magnoliopsida</taxon>
        <taxon>eudicotyledons</taxon>
        <taxon>Gunneridae</taxon>
        <taxon>Pentapetalae</taxon>
        <taxon>asterids</taxon>
        <taxon>lamiids</taxon>
        <taxon>Lamiales</taxon>
        <taxon>Bignoniaceae</taxon>
        <taxon>Crescentiina</taxon>
        <taxon>Tabebuia alliance</taxon>
        <taxon>Handroanthus</taxon>
    </lineage>
</organism>
<dbReference type="PANTHER" id="PTHR33512">
    <property type="entry name" value="PROTEIN, PUTATIVE (DUF1191)-RELATED"/>
    <property type="match status" value="1"/>
</dbReference>
<dbReference type="EMBL" id="NKXS01000077">
    <property type="protein sequence ID" value="PIN26555.1"/>
    <property type="molecule type" value="Genomic_DNA"/>
</dbReference>
<name>A0A2G9I9W9_9LAMI</name>
<dbReference type="OrthoDB" id="768690at2759"/>
<evidence type="ECO:0000313" key="3">
    <source>
        <dbReference type="EMBL" id="PIN26555.1"/>
    </source>
</evidence>
<keyword evidence="2" id="KW-0732">Signal</keyword>
<dbReference type="AlphaFoldDB" id="A0A2G9I9W9"/>
<dbReference type="Proteomes" id="UP000231279">
    <property type="component" value="Unassembled WGS sequence"/>
</dbReference>